<name>A0A7Y6MB80_9ACTN</name>
<sequence length="183" mass="20582">MGVRLVYETHSVTVDNEIGIATGVLPGELSQRGRELAVELGARRRDVDVVYCSDLRRAVQTVEIAFPARDRGGKEVRLDARLRECDYGIYNGRPVSEVAALRRRYIDAPWPGGQSYRDVVAATASFLEDCMRDWQGRTVLVVAHSANRWALQNLLEGVPLEELVDAPFVWRPGWEFTVATWPV</sequence>
<dbReference type="RefSeq" id="WP_175599604.1">
    <property type="nucleotide sequence ID" value="NZ_JABWGO010000001.1"/>
</dbReference>
<dbReference type="Proteomes" id="UP000546126">
    <property type="component" value="Unassembled WGS sequence"/>
</dbReference>
<dbReference type="EMBL" id="JABWGO010000001">
    <property type="protein sequence ID" value="NUW40189.1"/>
    <property type="molecule type" value="Genomic_DNA"/>
</dbReference>
<feature type="binding site" evidence="2">
    <location>
        <begin position="84"/>
        <end position="87"/>
    </location>
    <ligand>
        <name>substrate</name>
    </ligand>
</feature>
<dbReference type="InterPro" id="IPR029033">
    <property type="entry name" value="His_PPase_superfam"/>
</dbReference>
<evidence type="ECO:0000256" key="2">
    <source>
        <dbReference type="PIRSR" id="PIRSR613078-2"/>
    </source>
</evidence>
<dbReference type="GO" id="GO:0043456">
    <property type="term" value="P:regulation of pentose-phosphate shunt"/>
    <property type="evidence" value="ECO:0007669"/>
    <property type="project" value="TreeGrafter"/>
</dbReference>
<dbReference type="GO" id="GO:0045820">
    <property type="term" value="P:negative regulation of glycolytic process"/>
    <property type="evidence" value="ECO:0007669"/>
    <property type="project" value="TreeGrafter"/>
</dbReference>
<keyword evidence="4" id="KW-1185">Reference proteome</keyword>
<gene>
    <name evidence="3" type="ORF">HT134_08580</name>
</gene>
<evidence type="ECO:0000256" key="1">
    <source>
        <dbReference type="ARBA" id="ARBA00022801"/>
    </source>
</evidence>
<dbReference type="GO" id="GO:0004331">
    <property type="term" value="F:fructose-2,6-bisphosphate 2-phosphatase activity"/>
    <property type="evidence" value="ECO:0007669"/>
    <property type="project" value="TreeGrafter"/>
</dbReference>
<dbReference type="CDD" id="cd07067">
    <property type="entry name" value="HP_PGM_like"/>
    <property type="match status" value="1"/>
</dbReference>
<protein>
    <submittedName>
        <fullName evidence="3">Histidine phosphatase family protein</fullName>
    </submittedName>
</protein>
<feature type="binding site" evidence="2">
    <location>
        <begin position="22"/>
        <end position="23"/>
    </location>
    <ligand>
        <name>substrate</name>
    </ligand>
</feature>
<accession>A0A7Y6MB80</accession>
<dbReference type="InterPro" id="IPR051695">
    <property type="entry name" value="Phosphoglycerate_Mutase"/>
</dbReference>
<reference evidence="3 4" key="1">
    <citation type="submission" date="2020-06" db="EMBL/GenBank/DDBJ databases">
        <authorList>
            <person name="Chanama M."/>
        </authorList>
    </citation>
    <scope>NUCLEOTIDE SEQUENCE [LARGE SCALE GENOMIC DNA]</scope>
    <source>
        <strain evidence="3 4">TBRC6557</strain>
    </source>
</reference>
<dbReference type="AlphaFoldDB" id="A0A7Y6MB80"/>
<evidence type="ECO:0000313" key="3">
    <source>
        <dbReference type="EMBL" id="NUW40189.1"/>
    </source>
</evidence>
<comment type="caution">
    <text evidence="3">The sequence shown here is derived from an EMBL/GenBank/DDBJ whole genome shotgun (WGS) entry which is preliminary data.</text>
</comment>
<dbReference type="PANTHER" id="PTHR46517">
    <property type="entry name" value="FRUCTOSE-2,6-BISPHOSPHATASE TIGAR"/>
    <property type="match status" value="1"/>
</dbReference>
<organism evidence="3 4">
    <name type="scientific">Nonomuraea rhodomycinica</name>
    <dbReference type="NCBI Taxonomy" id="1712872"/>
    <lineage>
        <taxon>Bacteria</taxon>
        <taxon>Bacillati</taxon>
        <taxon>Actinomycetota</taxon>
        <taxon>Actinomycetes</taxon>
        <taxon>Streptosporangiales</taxon>
        <taxon>Streptosporangiaceae</taxon>
        <taxon>Nonomuraea</taxon>
    </lineage>
</organism>
<dbReference type="GO" id="GO:0005829">
    <property type="term" value="C:cytosol"/>
    <property type="evidence" value="ECO:0007669"/>
    <property type="project" value="TreeGrafter"/>
</dbReference>
<dbReference type="PANTHER" id="PTHR46517:SF1">
    <property type="entry name" value="FRUCTOSE-2,6-BISPHOSPHATASE TIGAR"/>
    <property type="match status" value="1"/>
</dbReference>
<feature type="binding site" evidence="2">
    <location>
        <position position="57"/>
    </location>
    <ligand>
        <name>substrate</name>
    </ligand>
</feature>
<proteinExistence type="predicted"/>
<dbReference type="InterPro" id="IPR013078">
    <property type="entry name" value="His_Pase_superF_clade-1"/>
</dbReference>
<keyword evidence="1" id="KW-0378">Hydrolase</keyword>
<evidence type="ECO:0000313" key="4">
    <source>
        <dbReference type="Proteomes" id="UP000546126"/>
    </source>
</evidence>
<dbReference type="Pfam" id="PF00300">
    <property type="entry name" value="His_Phos_1"/>
    <property type="match status" value="1"/>
</dbReference>
<dbReference type="SUPFAM" id="SSF53254">
    <property type="entry name" value="Phosphoglycerate mutase-like"/>
    <property type="match status" value="1"/>
</dbReference>
<dbReference type="Gene3D" id="3.40.50.1240">
    <property type="entry name" value="Phosphoglycerate mutase-like"/>
    <property type="match status" value="1"/>
</dbReference>